<keyword evidence="2" id="KW-1185">Reference proteome</keyword>
<organism evidence="1 2">
    <name type="scientific">Manihot esculenta</name>
    <name type="common">Cassava</name>
    <name type="synonym">Jatropha manihot</name>
    <dbReference type="NCBI Taxonomy" id="3983"/>
    <lineage>
        <taxon>Eukaryota</taxon>
        <taxon>Viridiplantae</taxon>
        <taxon>Streptophyta</taxon>
        <taxon>Embryophyta</taxon>
        <taxon>Tracheophyta</taxon>
        <taxon>Spermatophyta</taxon>
        <taxon>Magnoliopsida</taxon>
        <taxon>eudicotyledons</taxon>
        <taxon>Gunneridae</taxon>
        <taxon>Pentapetalae</taxon>
        <taxon>rosids</taxon>
        <taxon>fabids</taxon>
        <taxon>Malpighiales</taxon>
        <taxon>Euphorbiaceae</taxon>
        <taxon>Crotonoideae</taxon>
        <taxon>Manihoteae</taxon>
        <taxon>Manihot</taxon>
    </lineage>
</organism>
<evidence type="ECO:0000313" key="1">
    <source>
        <dbReference type="EMBL" id="KAG8639516.1"/>
    </source>
</evidence>
<gene>
    <name evidence="1" type="ORF">MANES_14G150300v8</name>
</gene>
<name>A0ACB7GHY7_MANES</name>
<dbReference type="EMBL" id="CM004400">
    <property type="protein sequence ID" value="KAG8639516.1"/>
    <property type="molecule type" value="Genomic_DNA"/>
</dbReference>
<comment type="caution">
    <text evidence="1">The sequence shown here is derived from an EMBL/GenBank/DDBJ whole genome shotgun (WGS) entry which is preliminary data.</text>
</comment>
<evidence type="ECO:0000313" key="2">
    <source>
        <dbReference type="Proteomes" id="UP000091857"/>
    </source>
</evidence>
<protein>
    <submittedName>
        <fullName evidence="1">Uncharacterized protein</fullName>
    </submittedName>
</protein>
<accession>A0ACB7GHY7</accession>
<dbReference type="Proteomes" id="UP000091857">
    <property type="component" value="Chromosome 14"/>
</dbReference>
<proteinExistence type="predicted"/>
<sequence length="1031" mass="113406">MKMRLSNKNFSSSLSIFIFSFLLCFSSTTSSGNETDLQALLEFRSKITHDPFMILSSWNVSSHFCQWQGVTCGRRHRRVTVLNLQSLKLAGYISPYIGNLSFLRELNLQNNSFSREIPQEIGYLRRLKELKLSNNSISGRIPTNLSSCSNLIDILLGGNKLERDVPAELGGLSKLRILSIFENKLTGRIPISLGNLSQLQKLSLSNNRLAGTVPESLGQLRNLAFVGFRSNKLSGNIPPSIFNLSSIREIDMGENHFHGNLPSDIGFSLPNIRWFGISYNEFTGKIPSSFSNASNLEVLLLIGNQLAGDVPSLAKLQRLRALSLTSNYLGTGKNDDLNFIYSITNATGLKELTINGNNFGGVIPEIIGNLSTSLTILLLDNNRLIGRIPPGIGNLVGLQDLEMWNNQLSGFIPHTIGKLQNLVVLALNNNTFSGRIPSSIGNLTNLIQLLLEQNNLSGSIPSTLGRCGSLIGMDLSQNNLSGSISTQILSLSSLSIYLDLSLNNLTGELSMEVGNLKGLSEFDVSGNKLSGEIPNSLGSCISLEILHLNDNNFQGSIPSSLSSLKALQVLDLSDNHLSGEIPEFLSHFSLLELLNLSYNNLTGMVPSKGIFKNASATSVEGNNMLCGGIPKFHLPKCRSVRDNKSGSVLKLKLAIAIISGILGVTLVLLFLFLFFKQKKRNEPTPDLSEKKILELSYQNLYNATDGFSSENMIGKGSFGSVYKGTLDERATLIAIKVFDLMRHGAFKSFQAECEALRNIRHRNLVKVLTVCSSVDYQGNDFKALVYEFMINGSLEEWLHLPTAENEADVVAPRNLKILQRLNILIDVAHAIDYLHHHCETQIVHCDLKPSNILLDEEFTGHVGDFGLAKFLLNPTDMDNRANQSSSIGVRGTMGYAPPEYGMGNEISTNGDVYSYGILLLEMFTGKRPTDEKFNKGFNLHGFVKEALPDNVTEILDPMLLKEIEEDGPTIDTAQRRSKTSRNRVVECLISIFHIGVNCSVESPRERTNIVDVAQKLISIRNKLVGAEIHGP</sequence>
<reference evidence="2" key="1">
    <citation type="journal article" date="2016" name="Nat. Biotechnol.">
        <title>Sequencing wild and cultivated cassava and related species reveals extensive interspecific hybridization and genetic diversity.</title>
        <authorList>
            <person name="Bredeson J.V."/>
            <person name="Lyons J.B."/>
            <person name="Prochnik S.E."/>
            <person name="Wu G.A."/>
            <person name="Ha C.M."/>
            <person name="Edsinger-Gonzales E."/>
            <person name="Grimwood J."/>
            <person name="Schmutz J."/>
            <person name="Rabbi I.Y."/>
            <person name="Egesi C."/>
            <person name="Nauluvula P."/>
            <person name="Lebot V."/>
            <person name="Ndunguru J."/>
            <person name="Mkamilo G."/>
            <person name="Bart R.S."/>
            <person name="Setter T.L."/>
            <person name="Gleadow R.M."/>
            <person name="Kulakow P."/>
            <person name="Ferguson M.E."/>
            <person name="Rounsley S."/>
            <person name="Rokhsar D.S."/>
        </authorList>
    </citation>
    <scope>NUCLEOTIDE SEQUENCE [LARGE SCALE GENOMIC DNA]</scope>
    <source>
        <strain evidence="2">cv. AM560-2</strain>
    </source>
</reference>